<feature type="transmembrane region" description="Helical" evidence="1">
    <location>
        <begin position="57"/>
        <end position="83"/>
    </location>
</feature>
<accession>A0A1H6FH95</accession>
<keyword evidence="1" id="KW-1133">Transmembrane helix</keyword>
<reference evidence="2 3" key="1">
    <citation type="submission" date="2016-10" db="EMBL/GenBank/DDBJ databases">
        <authorList>
            <person name="de Groot N.N."/>
        </authorList>
    </citation>
    <scope>NUCLEOTIDE SEQUENCE [LARGE SCALE GENOMIC DNA]</scope>
    <source>
        <strain evidence="2">MBHS1</strain>
    </source>
</reference>
<dbReference type="Proteomes" id="UP000236724">
    <property type="component" value="Unassembled WGS sequence"/>
</dbReference>
<dbReference type="OrthoDB" id="275833at2"/>
<evidence type="ECO:0008006" key="4">
    <source>
        <dbReference type="Google" id="ProtNLM"/>
    </source>
</evidence>
<protein>
    <recommendedName>
        <fullName evidence="4">Actin-binding WH2 domain-containing protein</fullName>
    </recommendedName>
</protein>
<feature type="transmembrane region" description="Helical" evidence="1">
    <location>
        <begin position="138"/>
        <end position="162"/>
    </location>
</feature>
<sequence length="229" mass="25528">MNNWEVALRQLCQAQPSVLMAWLHNDKSKLYLSLVFIIIGGMLYGGSLGIWRAPLQGIYVAIKFPLLLILTALGSALINGMLAQLLGAPIRFRQSLLAVLMSFALLAVILAAFAPLSLFLLYNLPSAGNLQQNFGYEVYLLTNTLVIAFAGIISNLSLYRLLKYLCPQPQQAKQILFSWLGVNLFLGAQLSWNLRPFFGSPKLPVHFLRDDPFAGSFFEALFNILRYSL</sequence>
<feature type="transmembrane region" description="Helical" evidence="1">
    <location>
        <begin position="174"/>
        <end position="192"/>
    </location>
</feature>
<dbReference type="AlphaFoldDB" id="A0A1H6FH95"/>
<dbReference type="EMBL" id="FMSV02000557">
    <property type="protein sequence ID" value="SEH09023.1"/>
    <property type="molecule type" value="Genomic_DNA"/>
</dbReference>
<keyword evidence="1" id="KW-0472">Membrane</keyword>
<feature type="transmembrane region" description="Helical" evidence="1">
    <location>
        <begin position="30"/>
        <end position="51"/>
    </location>
</feature>
<dbReference type="RefSeq" id="WP_103922511.1">
    <property type="nucleotide sequence ID" value="NZ_FMSV02000557.1"/>
</dbReference>
<gene>
    <name evidence="2" type="ORF">MBHS_04916</name>
</gene>
<evidence type="ECO:0000256" key="1">
    <source>
        <dbReference type="SAM" id="Phobius"/>
    </source>
</evidence>
<keyword evidence="1" id="KW-0812">Transmembrane</keyword>
<keyword evidence="3" id="KW-1185">Reference proteome</keyword>
<proteinExistence type="predicted"/>
<name>A0A1H6FH95_9GAMM</name>
<evidence type="ECO:0000313" key="2">
    <source>
        <dbReference type="EMBL" id="SEH09023.1"/>
    </source>
</evidence>
<feature type="transmembrane region" description="Helical" evidence="1">
    <location>
        <begin position="95"/>
        <end position="118"/>
    </location>
</feature>
<organism evidence="2 3">
    <name type="scientific">Candidatus Venteria ishoeyi</name>
    <dbReference type="NCBI Taxonomy" id="1899563"/>
    <lineage>
        <taxon>Bacteria</taxon>
        <taxon>Pseudomonadati</taxon>
        <taxon>Pseudomonadota</taxon>
        <taxon>Gammaproteobacteria</taxon>
        <taxon>Thiotrichales</taxon>
        <taxon>Thiotrichaceae</taxon>
        <taxon>Venteria</taxon>
    </lineage>
</organism>
<evidence type="ECO:0000313" key="3">
    <source>
        <dbReference type="Proteomes" id="UP000236724"/>
    </source>
</evidence>